<dbReference type="EMBL" id="MSFK01000033">
    <property type="protein sequence ID" value="PWY72455.1"/>
    <property type="molecule type" value="Genomic_DNA"/>
</dbReference>
<accession>A0A317VEY9</accession>
<organism evidence="2 3">
    <name type="scientific">Aspergillus sclerotioniger CBS 115572</name>
    <dbReference type="NCBI Taxonomy" id="1450535"/>
    <lineage>
        <taxon>Eukaryota</taxon>
        <taxon>Fungi</taxon>
        <taxon>Dikarya</taxon>
        <taxon>Ascomycota</taxon>
        <taxon>Pezizomycotina</taxon>
        <taxon>Eurotiomycetes</taxon>
        <taxon>Eurotiomycetidae</taxon>
        <taxon>Eurotiales</taxon>
        <taxon>Aspergillaceae</taxon>
        <taxon>Aspergillus</taxon>
        <taxon>Aspergillus subgen. Circumdati</taxon>
    </lineage>
</organism>
<dbReference type="RefSeq" id="XP_025463229.1">
    <property type="nucleotide sequence ID" value="XM_025614116.1"/>
</dbReference>
<keyword evidence="3" id="KW-1185">Reference proteome</keyword>
<name>A0A317VEY9_9EURO</name>
<evidence type="ECO:0000313" key="2">
    <source>
        <dbReference type="EMBL" id="PWY72455.1"/>
    </source>
</evidence>
<protein>
    <submittedName>
        <fullName evidence="2">Uncharacterized protein</fullName>
    </submittedName>
</protein>
<feature type="compositionally biased region" description="Basic residues" evidence="1">
    <location>
        <begin position="47"/>
        <end position="56"/>
    </location>
</feature>
<dbReference type="Proteomes" id="UP000246702">
    <property type="component" value="Unassembled WGS sequence"/>
</dbReference>
<evidence type="ECO:0000256" key="1">
    <source>
        <dbReference type="SAM" id="MobiDB-lite"/>
    </source>
</evidence>
<feature type="compositionally biased region" description="Basic and acidic residues" evidence="1">
    <location>
        <begin position="157"/>
        <end position="168"/>
    </location>
</feature>
<reference evidence="2 3" key="1">
    <citation type="submission" date="2016-12" db="EMBL/GenBank/DDBJ databases">
        <title>The genomes of Aspergillus section Nigri reveals drivers in fungal speciation.</title>
        <authorList>
            <consortium name="DOE Joint Genome Institute"/>
            <person name="Vesth T.C."/>
            <person name="Nybo J."/>
            <person name="Theobald S."/>
            <person name="Brandl J."/>
            <person name="Frisvad J.C."/>
            <person name="Nielsen K.F."/>
            <person name="Lyhne E.K."/>
            <person name="Kogle M.E."/>
            <person name="Kuo A."/>
            <person name="Riley R."/>
            <person name="Clum A."/>
            <person name="Nolan M."/>
            <person name="Lipzen A."/>
            <person name="Salamov A."/>
            <person name="Henrissat B."/>
            <person name="Wiebenga A."/>
            <person name="De Vries R.P."/>
            <person name="Grigoriev I.V."/>
            <person name="Mortensen U.H."/>
            <person name="Andersen M.R."/>
            <person name="Baker S.E."/>
        </authorList>
    </citation>
    <scope>NUCLEOTIDE SEQUENCE [LARGE SCALE GENOMIC DNA]</scope>
    <source>
        <strain evidence="2 3">CBS 115572</strain>
    </source>
</reference>
<feature type="region of interest" description="Disordered" evidence="1">
    <location>
        <begin position="1"/>
        <end position="60"/>
    </location>
</feature>
<feature type="compositionally biased region" description="Low complexity" evidence="1">
    <location>
        <begin position="10"/>
        <end position="26"/>
    </location>
</feature>
<sequence length="206" mass="23277">MKRRSPPSLPSITTSSRRTTESPLSSATPGSIPRYSPSAALLSPHPQKSKPTHKPPKSLPKILTHLRTPLHPLISSTTGLTHPDFPSSLLTYHLLTSTQLDNLARHFHQFYPPVRPTFWYPITIPPWLGTADQGNVDLETKRRRFGRFIGLSGCESPTKDRGDWKEVPGEESPEGMMERMEREWTMGLLRARYEGDVAMRWKTGRG</sequence>
<dbReference type="AlphaFoldDB" id="A0A317VEY9"/>
<proteinExistence type="predicted"/>
<evidence type="ECO:0000313" key="3">
    <source>
        <dbReference type="Proteomes" id="UP000246702"/>
    </source>
</evidence>
<comment type="caution">
    <text evidence="2">The sequence shown here is derived from an EMBL/GenBank/DDBJ whole genome shotgun (WGS) entry which is preliminary data.</text>
</comment>
<feature type="region of interest" description="Disordered" evidence="1">
    <location>
        <begin position="156"/>
        <end position="177"/>
    </location>
</feature>
<dbReference type="GeneID" id="37116259"/>
<dbReference type="OrthoDB" id="4156665at2759"/>
<gene>
    <name evidence="2" type="ORF">BO94DRAFT_560025</name>
</gene>